<comment type="caution">
    <text evidence="1">The sequence shown here is derived from an EMBL/GenBank/DDBJ whole genome shotgun (WGS) entry which is preliminary data.</text>
</comment>
<accession>A0A560ECU4</accession>
<proteinExistence type="predicted"/>
<sequence length="174" mass="20136">MKHRGQLIIDEFELLRSVAGKSGLDLPPEYAQGRQLFRERDLLFKKLKLNPNNEHHVAFLCSIVYHHLYSSKPSAAETKYGDNDDFDILLRFLKYAKSVKLNGYSDICRNFVKKDQAARAIYGKDDSINRFRMRLNRAARKALDGEMKLTKKREALLRTNLPEITAFFGLSRKG</sequence>
<dbReference type="Proteomes" id="UP000319949">
    <property type="component" value="Unassembled WGS sequence"/>
</dbReference>
<protein>
    <submittedName>
        <fullName evidence="1">Uncharacterized protein</fullName>
    </submittedName>
</protein>
<dbReference type="RefSeq" id="WP_145657641.1">
    <property type="nucleotide sequence ID" value="NZ_VITK01000001.1"/>
</dbReference>
<evidence type="ECO:0000313" key="2">
    <source>
        <dbReference type="Proteomes" id="UP000319949"/>
    </source>
</evidence>
<dbReference type="EMBL" id="VITK01000001">
    <property type="protein sequence ID" value="TWB07196.1"/>
    <property type="molecule type" value="Genomic_DNA"/>
</dbReference>
<name>A0A560ECU4_9BRAD</name>
<keyword evidence="2" id="KW-1185">Reference proteome</keyword>
<evidence type="ECO:0000313" key="1">
    <source>
        <dbReference type="EMBL" id="TWB07196.1"/>
    </source>
</evidence>
<reference evidence="1 2" key="1">
    <citation type="submission" date="2019-06" db="EMBL/GenBank/DDBJ databases">
        <title>Genomic Encyclopedia of Type Strains, Phase IV (KMG-V): Genome sequencing to study the core and pangenomes of soil and plant-associated prokaryotes.</title>
        <authorList>
            <person name="Whitman W."/>
        </authorList>
    </citation>
    <scope>NUCLEOTIDE SEQUENCE [LARGE SCALE GENOMIC DNA]</scope>
    <source>
        <strain evidence="1 2">BR 510</strain>
    </source>
</reference>
<dbReference type="AlphaFoldDB" id="A0A560ECU4"/>
<organism evidence="1 2">
    <name type="scientific">Bradyrhizobium stylosanthis</name>
    <dbReference type="NCBI Taxonomy" id="1803665"/>
    <lineage>
        <taxon>Bacteria</taxon>
        <taxon>Pseudomonadati</taxon>
        <taxon>Pseudomonadota</taxon>
        <taxon>Alphaproteobacteria</taxon>
        <taxon>Hyphomicrobiales</taxon>
        <taxon>Nitrobacteraceae</taxon>
        <taxon>Bradyrhizobium</taxon>
    </lineage>
</organism>
<gene>
    <name evidence="1" type="ORF">FBZ96_1011014</name>
</gene>